<dbReference type="Proteomes" id="UP000839529">
    <property type="component" value="Unassembled WGS sequence"/>
</dbReference>
<name>A0A5H5IK22_SALET</name>
<dbReference type="AlphaFoldDB" id="A0A5H5IK22"/>
<reference evidence="1" key="1">
    <citation type="submission" date="2018-07" db="EMBL/GenBank/DDBJ databases">
        <authorList>
            <person name="Ashton P.M."/>
            <person name="Dallman T."/>
            <person name="Nair S."/>
            <person name="De Pinna E."/>
            <person name="Peters T."/>
            <person name="Grant K."/>
        </authorList>
    </citation>
    <scope>NUCLEOTIDE SEQUENCE [LARGE SCALE GENOMIC DNA]</scope>
    <source>
        <strain evidence="1">313425</strain>
    </source>
</reference>
<comment type="caution">
    <text evidence="1">The sequence shown here is derived from an EMBL/GenBank/DDBJ whole genome shotgun (WGS) entry which is preliminary data.</text>
</comment>
<organism evidence="1">
    <name type="scientific">Salmonella enterica I</name>
    <dbReference type="NCBI Taxonomy" id="59201"/>
    <lineage>
        <taxon>Bacteria</taxon>
        <taxon>Pseudomonadati</taxon>
        <taxon>Pseudomonadota</taxon>
        <taxon>Gammaproteobacteria</taxon>
        <taxon>Enterobacterales</taxon>
        <taxon>Enterobacteriaceae</taxon>
        <taxon>Salmonella</taxon>
    </lineage>
</organism>
<dbReference type="InterPro" id="IPR028958">
    <property type="entry name" value="Imm42"/>
</dbReference>
<accession>A0A5H5IK22</accession>
<proteinExistence type="predicted"/>
<dbReference type="Pfam" id="PF15593">
    <property type="entry name" value="Imm42"/>
    <property type="match status" value="1"/>
</dbReference>
<sequence length="155" mass="18237">MDNLIIGDKALFAIRLETDRHFASVSIFCESEEMGNNDEYTQLYTFTSLLESKVNNYNYIFANEINHLDKDTIYLYVVDGFEKTESWRESQRLESIWITLNLTPCFDGETLILLSTDEYDRVIWKKFNSETIREAFLPAGYVLKQFNLLLNNFPN</sequence>
<evidence type="ECO:0000313" key="1">
    <source>
        <dbReference type="EMBL" id="MLX10945.1"/>
    </source>
</evidence>
<protein>
    <submittedName>
        <fullName evidence="1">Uncharacterized protein</fullName>
    </submittedName>
</protein>
<gene>
    <name evidence="1" type="ORF">DRY32_17715</name>
</gene>
<dbReference type="EMBL" id="RVIX01000027">
    <property type="protein sequence ID" value="MLX10945.1"/>
    <property type="molecule type" value="Genomic_DNA"/>
</dbReference>